<dbReference type="EMBL" id="CP099837">
    <property type="protein sequence ID" value="USY17990.1"/>
    <property type="molecule type" value="Genomic_DNA"/>
</dbReference>
<dbReference type="InterPro" id="IPR010982">
    <property type="entry name" value="Lambda_DNA-bd_dom_sf"/>
</dbReference>
<dbReference type="Pfam" id="PF13560">
    <property type="entry name" value="HTH_31"/>
    <property type="match status" value="1"/>
</dbReference>
<protein>
    <submittedName>
        <fullName evidence="2">Helix-turn-helix domain-containing protein</fullName>
    </submittedName>
</protein>
<organism evidence="2 3">
    <name type="scientific">Nocardiopsis exhalans</name>
    <dbReference type="NCBI Taxonomy" id="163604"/>
    <lineage>
        <taxon>Bacteria</taxon>
        <taxon>Bacillati</taxon>
        <taxon>Actinomycetota</taxon>
        <taxon>Actinomycetes</taxon>
        <taxon>Streptosporangiales</taxon>
        <taxon>Nocardiopsidaceae</taxon>
        <taxon>Nocardiopsis</taxon>
    </lineage>
</organism>
<reference evidence="2" key="1">
    <citation type="submission" date="2022-06" db="EMBL/GenBank/DDBJ databases">
        <authorList>
            <person name="Ping M."/>
        </authorList>
    </citation>
    <scope>NUCLEOTIDE SEQUENCE</scope>
    <source>
        <strain evidence="2">JCM11759T</strain>
    </source>
</reference>
<sequence>MAHALHDRDARTVVLLLHRATGLTHEALAALCGLTQSTITRALAGQGLTRPDVITRVLTALGAPPTTSSPAAGPRPRPTSTRWEQRLGQDATTTLEQVRALVSDAAPEQAVDLLEADVHRLCSTYVHTPLTELYPHIIERCRAALHLASTLTHPEQSRRAHIAATRLVGLQTHASMDAGAYTHATIQATAAQALADRVTDPGLQAWVCALHSLIAYWDSRPDDALRAAEAGLAHSATDSNLTRLHALRARAAAALGDGRTTREAIAAAEDHNGQMVLPGVLGFPQAKTHTYAGTALLALNTPAERRLAIAHTERAITLYTGPTCSTGDLLAARLDLATAHLRNHDPDGALEQIDIICASPPEQRTASITQRARRLIPLTHSLHTPPVREIRDRLAAFTPTPTPAGHSPNAGR</sequence>
<gene>
    <name evidence="2" type="ORF">NE857_21990</name>
</gene>
<name>A0ABY5D541_9ACTN</name>
<dbReference type="Proteomes" id="UP001055940">
    <property type="component" value="Chromosome"/>
</dbReference>
<dbReference type="CDD" id="cd00093">
    <property type="entry name" value="HTH_XRE"/>
    <property type="match status" value="1"/>
</dbReference>
<accession>A0ABY5D541</accession>
<dbReference type="RefSeq" id="WP_254417480.1">
    <property type="nucleotide sequence ID" value="NZ_BAAAJB010000011.1"/>
</dbReference>
<feature type="compositionally biased region" description="Low complexity" evidence="1">
    <location>
        <begin position="61"/>
        <end position="74"/>
    </location>
</feature>
<evidence type="ECO:0000313" key="3">
    <source>
        <dbReference type="Proteomes" id="UP001055940"/>
    </source>
</evidence>
<proteinExistence type="predicted"/>
<feature type="region of interest" description="Disordered" evidence="1">
    <location>
        <begin position="61"/>
        <end position="81"/>
    </location>
</feature>
<evidence type="ECO:0000256" key="1">
    <source>
        <dbReference type="SAM" id="MobiDB-lite"/>
    </source>
</evidence>
<dbReference type="InterPro" id="IPR001387">
    <property type="entry name" value="Cro/C1-type_HTH"/>
</dbReference>
<evidence type="ECO:0000313" key="2">
    <source>
        <dbReference type="EMBL" id="USY17990.1"/>
    </source>
</evidence>
<dbReference type="SUPFAM" id="SSF47413">
    <property type="entry name" value="lambda repressor-like DNA-binding domains"/>
    <property type="match status" value="1"/>
</dbReference>
<keyword evidence="3" id="KW-1185">Reference proteome</keyword>